<dbReference type="SMART" id="SM00584">
    <property type="entry name" value="TLDc"/>
    <property type="match status" value="1"/>
</dbReference>
<dbReference type="OrthoDB" id="10001977at2759"/>
<sequence>MTTSFENFQGDTLMTHEQKIILNKFYGKCDQYWQLIYKATRDGFDAMSFHRLCNNQGPTLTLIQSTNNCLFGGYASESWQSSSSFVDAPESFLFLLTNANGNQPTKFPYKNDGKALYNFNSYGPIFGGGADLYITNQSDTYRYSYCNLGVSYANSLDLGVNTFTGSQYFQTNEIEIFKLS</sequence>
<organism evidence="2 5">
    <name type="scientific">Adineta ricciae</name>
    <name type="common">Rotifer</name>
    <dbReference type="NCBI Taxonomy" id="249248"/>
    <lineage>
        <taxon>Eukaryota</taxon>
        <taxon>Metazoa</taxon>
        <taxon>Spiralia</taxon>
        <taxon>Gnathifera</taxon>
        <taxon>Rotifera</taxon>
        <taxon>Eurotatoria</taxon>
        <taxon>Bdelloidea</taxon>
        <taxon>Adinetida</taxon>
        <taxon>Adinetidae</taxon>
        <taxon>Adineta</taxon>
    </lineage>
</organism>
<dbReference type="InterPro" id="IPR006571">
    <property type="entry name" value="TLDc_dom"/>
</dbReference>
<dbReference type="PANTHER" id="PTHR23354">
    <property type="entry name" value="NUCLEOLAR PROTEIN 7/ESTROGEN RECEPTOR COACTIVATOR-RELATED"/>
    <property type="match status" value="1"/>
</dbReference>
<dbReference type="PROSITE" id="PS51886">
    <property type="entry name" value="TLDC"/>
    <property type="match status" value="1"/>
</dbReference>
<feature type="domain" description="TLDc" evidence="1">
    <location>
        <begin position="7"/>
        <end position="180"/>
    </location>
</feature>
<evidence type="ECO:0000259" key="1">
    <source>
        <dbReference type="PROSITE" id="PS51886"/>
    </source>
</evidence>
<dbReference type="EMBL" id="CAJNOR010008632">
    <property type="protein sequence ID" value="CAF1635572.1"/>
    <property type="molecule type" value="Genomic_DNA"/>
</dbReference>
<evidence type="ECO:0000313" key="2">
    <source>
        <dbReference type="EMBL" id="CAF1500927.1"/>
    </source>
</evidence>
<protein>
    <recommendedName>
        <fullName evidence="1">TLDc domain-containing protein</fullName>
    </recommendedName>
</protein>
<name>A0A815T090_ADIRI</name>
<comment type="caution">
    <text evidence="2">The sequence shown here is derived from an EMBL/GenBank/DDBJ whole genome shotgun (WGS) entry which is preliminary data.</text>
</comment>
<dbReference type="Proteomes" id="UP000663852">
    <property type="component" value="Unassembled WGS sequence"/>
</dbReference>
<proteinExistence type="predicted"/>
<dbReference type="Proteomes" id="UP000663828">
    <property type="component" value="Unassembled WGS sequence"/>
</dbReference>
<evidence type="ECO:0000313" key="3">
    <source>
        <dbReference type="EMBL" id="CAF1635572.1"/>
    </source>
</evidence>
<keyword evidence="4" id="KW-1185">Reference proteome</keyword>
<reference evidence="2" key="1">
    <citation type="submission" date="2021-02" db="EMBL/GenBank/DDBJ databases">
        <authorList>
            <person name="Nowell W R."/>
        </authorList>
    </citation>
    <scope>NUCLEOTIDE SEQUENCE</scope>
</reference>
<gene>
    <name evidence="2" type="ORF">EDS130_LOCUS42625</name>
    <name evidence="3" type="ORF">XAT740_LOCUS52410</name>
</gene>
<evidence type="ECO:0000313" key="4">
    <source>
        <dbReference type="Proteomes" id="UP000663828"/>
    </source>
</evidence>
<accession>A0A815T090</accession>
<dbReference type="EMBL" id="CAJNOJ010000634">
    <property type="protein sequence ID" value="CAF1500927.1"/>
    <property type="molecule type" value="Genomic_DNA"/>
</dbReference>
<dbReference type="Pfam" id="PF07534">
    <property type="entry name" value="TLD"/>
    <property type="match status" value="1"/>
</dbReference>
<evidence type="ECO:0000313" key="5">
    <source>
        <dbReference type="Proteomes" id="UP000663852"/>
    </source>
</evidence>
<dbReference type="AlphaFoldDB" id="A0A815T090"/>